<dbReference type="InParanoid" id="A0A540VDD9"/>
<dbReference type="Proteomes" id="UP000317371">
    <property type="component" value="Unassembled WGS sequence"/>
</dbReference>
<dbReference type="GO" id="GO:0000160">
    <property type="term" value="P:phosphorelay signal transduction system"/>
    <property type="evidence" value="ECO:0007669"/>
    <property type="project" value="InterPro"/>
</dbReference>
<evidence type="ECO:0000256" key="2">
    <source>
        <dbReference type="PROSITE-ProRule" id="PRU00169"/>
    </source>
</evidence>
<dbReference type="InterPro" id="IPR036388">
    <property type="entry name" value="WH-like_DNA-bd_sf"/>
</dbReference>
<name>A0A540VDD9_9CHLR</name>
<dbReference type="EMBL" id="VIGC01000020">
    <property type="protein sequence ID" value="TQE94757.1"/>
    <property type="molecule type" value="Genomic_DNA"/>
</dbReference>
<protein>
    <submittedName>
        <fullName evidence="4">Response regulator</fullName>
    </submittedName>
</protein>
<dbReference type="InterPro" id="IPR001789">
    <property type="entry name" value="Sig_transdc_resp-reg_receiver"/>
</dbReference>
<evidence type="ECO:0000313" key="5">
    <source>
        <dbReference type="Proteomes" id="UP000317371"/>
    </source>
</evidence>
<proteinExistence type="predicted"/>
<evidence type="ECO:0000259" key="3">
    <source>
        <dbReference type="PROSITE" id="PS50110"/>
    </source>
</evidence>
<sequence>MFDDFEQQLRETLTHLYDPTFQPPELVRKVLAATEAAPGTSLQDLVVRAIARLEPAPHVPATARLRRLHALLAYRYVQELTQEETAERLGITPRHLRREQQRAVHLLAQRLWEQYRRRSAPVTDEGMNAGMNEVTKELTEGPEALEPAPSDVPSDPAQAWRSQVHRELASLQQNAPGQVADVLAAIQDVVRIQQPVAARYQVQLTAESELPAGVTSVHPSILRQILIMAVQRLAQQMAGGRIRLAARPDGDAVALQVVSTPAAQSPPNSEFIRETVAAQGGTVQIRHDPEHSGFHIRLPRVREVKVLVVDDNRDLVHVYRRYTERTRYRISHVAEGQRAFEAIATLAPDLIVLDVMLPDMDGWEVLTRLHEDPQTRGTPVVVCSVVRGEELALALGATLYVAKPVGRETFIQALELALARAGRPPAPGSPP</sequence>
<gene>
    <name evidence="4" type="ORF">FKZ61_15125</name>
</gene>
<keyword evidence="5" id="KW-1185">Reference proteome</keyword>
<dbReference type="Gene3D" id="1.10.10.10">
    <property type="entry name" value="Winged helix-like DNA-binding domain superfamily/Winged helix DNA-binding domain"/>
    <property type="match status" value="1"/>
</dbReference>
<dbReference type="Pfam" id="PF00072">
    <property type="entry name" value="Response_reg"/>
    <property type="match status" value="1"/>
</dbReference>
<feature type="modified residue" description="4-aspartylphosphate" evidence="2">
    <location>
        <position position="354"/>
    </location>
</feature>
<evidence type="ECO:0000256" key="1">
    <source>
        <dbReference type="ARBA" id="ARBA00022553"/>
    </source>
</evidence>
<dbReference type="PROSITE" id="PS50110">
    <property type="entry name" value="RESPONSE_REGULATORY"/>
    <property type="match status" value="1"/>
</dbReference>
<dbReference type="SUPFAM" id="SSF52172">
    <property type="entry name" value="CheY-like"/>
    <property type="match status" value="1"/>
</dbReference>
<accession>A0A540VDD9</accession>
<dbReference type="InterPro" id="IPR050595">
    <property type="entry name" value="Bact_response_regulator"/>
</dbReference>
<organism evidence="4 5">
    <name type="scientific">Litorilinea aerophila</name>
    <dbReference type="NCBI Taxonomy" id="1204385"/>
    <lineage>
        <taxon>Bacteria</taxon>
        <taxon>Bacillati</taxon>
        <taxon>Chloroflexota</taxon>
        <taxon>Caldilineae</taxon>
        <taxon>Caldilineales</taxon>
        <taxon>Caldilineaceae</taxon>
        <taxon>Litorilinea</taxon>
    </lineage>
</organism>
<dbReference type="Gene3D" id="3.40.50.2300">
    <property type="match status" value="1"/>
</dbReference>
<dbReference type="SUPFAM" id="SSF88659">
    <property type="entry name" value="Sigma3 and sigma4 domains of RNA polymerase sigma factors"/>
    <property type="match status" value="1"/>
</dbReference>
<evidence type="ECO:0000313" key="4">
    <source>
        <dbReference type="EMBL" id="TQE94757.1"/>
    </source>
</evidence>
<dbReference type="SMART" id="SM00448">
    <property type="entry name" value="REC"/>
    <property type="match status" value="1"/>
</dbReference>
<keyword evidence="1 2" id="KW-0597">Phosphoprotein</keyword>
<comment type="caution">
    <text evidence="4">The sequence shown here is derived from an EMBL/GenBank/DDBJ whole genome shotgun (WGS) entry which is preliminary data.</text>
</comment>
<dbReference type="AlphaFoldDB" id="A0A540VDD9"/>
<dbReference type="InterPro" id="IPR013324">
    <property type="entry name" value="RNA_pol_sigma_r3/r4-like"/>
</dbReference>
<reference evidence="4 5" key="1">
    <citation type="submission" date="2019-06" db="EMBL/GenBank/DDBJ databases">
        <title>Genome sequence of Litorilinea aerophila BAA-2444.</title>
        <authorList>
            <person name="Maclea K.S."/>
            <person name="Maurais E.G."/>
            <person name="Iannazzi L.C."/>
        </authorList>
    </citation>
    <scope>NUCLEOTIDE SEQUENCE [LARGE SCALE GENOMIC DNA]</scope>
    <source>
        <strain evidence="4 5">ATCC BAA-2444</strain>
    </source>
</reference>
<feature type="domain" description="Response regulatory" evidence="3">
    <location>
        <begin position="305"/>
        <end position="418"/>
    </location>
</feature>
<dbReference type="InterPro" id="IPR011006">
    <property type="entry name" value="CheY-like_superfamily"/>
</dbReference>
<dbReference type="PANTHER" id="PTHR44591">
    <property type="entry name" value="STRESS RESPONSE REGULATOR PROTEIN 1"/>
    <property type="match status" value="1"/>
</dbReference>
<dbReference type="PANTHER" id="PTHR44591:SF3">
    <property type="entry name" value="RESPONSE REGULATORY DOMAIN-CONTAINING PROTEIN"/>
    <property type="match status" value="1"/>
</dbReference>